<keyword evidence="3" id="KW-0378">Hydrolase</keyword>
<dbReference type="InterPro" id="IPR044925">
    <property type="entry name" value="His-Me_finger_sf"/>
</dbReference>
<dbReference type="AlphaFoldDB" id="A0A9X4MGD2"/>
<dbReference type="Pfam" id="PF04231">
    <property type="entry name" value="Endonuclease_1"/>
    <property type="match status" value="1"/>
</dbReference>
<evidence type="ECO:0000256" key="2">
    <source>
        <dbReference type="ARBA" id="ARBA00022722"/>
    </source>
</evidence>
<evidence type="ECO:0000313" key="6">
    <source>
        <dbReference type="Proteomes" id="UP001154240"/>
    </source>
</evidence>
<dbReference type="InterPro" id="IPR007346">
    <property type="entry name" value="Endonuclease-I"/>
</dbReference>
<comment type="similarity">
    <text evidence="1">Belongs to the EndA/NucM nuclease family.</text>
</comment>
<gene>
    <name evidence="5" type="ORF">OLX77_04345</name>
</gene>
<name>A0A9X4MGD2_9BACT</name>
<accession>A0A9X4MGD2</accession>
<feature type="chain" id="PRO_5040867139" evidence="4">
    <location>
        <begin position="18"/>
        <end position="202"/>
    </location>
</feature>
<evidence type="ECO:0000256" key="1">
    <source>
        <dbReference type="ARBA" id="ARBA00006429"/>
    </source>
</evidence>
<keyword evidence="2" id="KW-0540">Nuclease</keyword>
<dbReference type="EMBL" id="JAPHEH010000001">
    <property type="protein sequence ID" value="MDG4475390.1"/>
    <property type="molecule type" value="Genomic_DNA"/>
</dbReference>
<dbReference type="GO" id="GO:0004519">
    <property type="term" value="F:endonuclease activity"/>
    <property type="evidence" value="ECO:0007669"/>
    <property type="project" value="UniProtKB-KW"/>
</dbReference>
<comment type="caution">
    <text evidence="5">The sequence shown here is derived from an EMBL/GenBank/DDBJ whole genome shotgun (WGS) entry which is preliminary data.</text>
</comment>
<protein>
    <submittedName>
        <fullName evidence="5">Endonuclease</fullName>
    </submittedName>
</protein>
<reference evidence="5" key="2">
    <citation type="submission" date="2022-10" db="EMBL/GenBank/DDBJ databases">
        <authorList>
            <person name="Aronson H.S."/>
        </authorList>
    </citation>
    <scope>NUCLEOTIDE SEQUENCE</scope>
    <source>
        <strain evidence="5">RS19-109</strain>
    </source>
</reference>
<keyword evidence="4" id="KW-0732">Signal</keyword>
<dbReference type="RefSeq" id="WP_307632363.1">
    <property type="nucleotide sequence ID" value="NZ_JAPHEH010000001.1"/>
</dbReference>
<evidence type="ECO:0000256" key="4">
    <source>
        <dbReference type="SAM" id="SignalP"/>
    </source>
</evidence>
<reference evidence="5" key="1">
    <citation type="journal article" date="2022" name="bioRxiv">
        <title>Thiovibrio frasassiensisgen. nov., sp. nov., an autotrophic, elemental sulfur disproportionating bacterium isolated from sulfidic karst sediment, and proposal of Thiovibrionaceae fam. nov.</title>
        <authorList>
            <person name="Aronson H."/>
            <person name="Thomas C."/>
            <person name="Bhattacharyya M."/>
            <person name="Eckstein S."/>
            <person name="Jensen S."/>
            <person name="Barco R."/>
            <person name="Macalady J."/>
            <person name="Amend J."/>
        </authorList>
    </citation>
    <scope>NUCLEOTIDE SEQUENCE</scope>
    <source>
        <strain evidence="5">RS19-109</strain>
    </source>
</reference>
<evidence type="ECO:0000313" key="5">
    <source>
        <dbReference type="EMBL" id="MDG4475390.1"/>
    </source>
</evidence>
<keyword evidence="6" id="KW-1185">Reference proteome</keyword>
<organism evidence="5 6">
    <name type="scientific">Thiovibrio frasassiensis</name>
    <dbReference type="NCBI Taxonomy" id="2984131"/>
    <lineage>
        <taxon>Bacteria</taxon>
        <taxon>Pseudomonadati</taxon>
        <taxon>Thermodesulfobacteriota</taxon>
        <taxon>Desulfobulbia</taxon>
        <taxon>Desulfobulbales</taxon>
        <taxon>Thiovibrionaceae</taxon>
        <taxon>Thiovibrio</taxon>
    </lineage>
</organism>
<dbReference type="GO" id="GO:0016787">
    <property type="term" value="F:hydrolase activity"/>
    <property type="evidence" value="ECO:0007669"/>
    <property type="project" value="UniProtKB-KW"/>
</dbReference>
<feature type="signal peptide" evidence="4">
    <location>
        <begin position="1"/>
        <end position="17"/>
    </location>
</feature>
<dbReference type="PANTHER" id="PTHR33607">
    <property type="entry name" value="ENDONUCLEASE-1"/>
    <property type="match status" value="1"/>
</dbReference>
<proteinExistence type="inferred from homology"/>
<dbReference type="Proteomes" id="UP001154240">
    <property type="component" value="Unassembled WGS sequence"/>
</dbReference>
<dbReference type="SUPFAM" id="SSF54060">
    <property type="entry name" value="His-Me finger endonucleases"/>
    <property type="match status" value="1"/>
</dbReference>
<keyword evidence="5" id="KW-0255">Endonuclease</keyword>
<sequence length="202" mass="23791">MKRFVFLLLLIPAIAIADDSRYHYVRDTFFWPIIYNHAYEDLYCGRPFPAGKRITVEHVYPADWIAEANECKNRKNCDVEAYRVASSDLHNLWPAEQRYNSSRSSLPFGVIPENTPRFNNDECDFERTTGENAIVEPRDEVKGDIARSMLYMIWKYKLPDHGQTDLMLQWNMIDPPTDAEKARYKKNLEIQGNSNPYIEMWE</sequence>
<evidence type="ECO:0000256" key="3">
    <source>
        <dbReference type="ARBA" id="ARBA00022801"/>
    </source>
</evidence>
<dbReference type="PANTHER" id="PTHR33607:SF2">
    <property type="entry name" value="ENDONUCLEASE-1"/>
    <property type="match status" value="1"/>
</dbReference>